<dbReference type="InterPro" id="IPR014710">
    <property type="entry name" value="RmlC-like_jellyroll"/>
</dbReference>
<keyword evidence="2" id="KW-0238">DNA-binding</keyword>
<keyword evidence="3" id="KW-0804">Transcription</keyword>
<proteinExistence type="predicted"/>
<evidence type="ECO:0000313" key="5">
    <source>
        <dbReference type="EMBL" id="SIS69424.1"/>
    </source>
</evidence>
<dbReference type="Gene3D" id="2.60.120.10">
    <property type="entry name" value="Jelly Rolls"/>
    <property type="match status" value="1"/>
</dbReference>
<dbReference type="InterPro" id="IPR001387">
    <property type="entry name" value="Cro/C1-type_HTH"/>
</dbReference>
<evidence type="ECO:0000256" key="2">
    <source>
        <dbReference type="ARBA" id="ARBA00023125"/>
    </source>
</evidence>
<dbReference type="GO" id="GO:0005829">
    <property type="term" value="C:cytosol"/>
    <property type="evidence" value="ECO:0007669"/>
    <property type="project" value="TreeGrafter"/>
</dbReference>
<dbReference type="AlphaFoldDB" id="A0AA46A4T5"/>
<dbReference type="InterPro" id="IPR050807">
    <property type="entry name" value="TransReg_Diox_bact_type"/>
</dbReference>
<evidence type="ECO:0000313" key="6">
    <source>
        <dbReference type="Proteomes" id="UP000186216"/>
    </source>
</evidence>
<feature type="domain" description="HTH cro/C1-type" evidence="4">
    <location>
        <begin position="15"/>
        <end position="41"/>
    </location>
</feature>
<sequence length="175" mass="19451">MRWRTSLSKDTFVAIEQGKANPSIGVLCRVAAALSVSIGDLLVAPDQSRPVARMRPKTLWVGSKGGMTWLDVSTSGQKMFELWSWTLILSKVYQAEAHGPGTRELISFQLGKLRITIGTGSLTLQSGEATRLRTDWPHFYAGQVEGENRSVSRWRCRREAGSCTQTHHRLSAHVE</sequence>
<accession>A0AA46A4T5</accession>
<organism evidence="5 6">
    <name type="scientific">Paracoccus saliphilus</name>
    <dbReference type="NCBI Taxonomy" id="405559"/>
    <lineage>
        <taxon>Bacteria</taxon>
        <taxon>Pseudomonadati</taxon>
        <taxon>Pseudomonadota</taxon>
        <taxon>Alphaproteobacteria</taxon>
        <taxon>Rhodobacterales</taxon>
        <taxon>Paracoccaceae</taxon>
        <taxon>Paracoccus</taxon>
    </lineage>
</organism>
<dbReference type="SUPFAM" id="SSF47413">
    <property type="entry name" value="lambda repressor-like DNA-binding domains"/>
    <property type="match status" value="1"/>
</dbReference>
<dbReference type="PANTHER" id="PTHR46797:SF23">
    <property type="entry name" value="HTH-TYPE TRANSCRIPTIONAL REGULATOR SUTR"/>
    <property type="match status" value="1"/>
</dbReference>
<dbReference type="InterPro" id="IPR010982">
    <property type="entry name" value="Lambda_DNA-bd_dom_sf"/>
</dbReference>
<reference evidence="5 6" key="1">
    <citation type="submission" date="2017-01" db="EMBL/GenBank/DDBJ databases">
        <authorList>
            <person name="Varghese N."/>
            <person name="Submissions S."/>
        </authorList>
    </citation>
    <scope>NUCLEOTIDE SEQUENCE [LARGE SCALE GENOMIC DNA]</scope>
    <source>
        <strain evidence="5 6">DSM 18447</strain>
    </source>
</reference>
<dbReference type="Gene3D" id="1.10.260.40">
    <property type="entry name" value="lambda repressor-like DNA-binding domains"/>
    <property type="match status" value="1"/>
</dbReference>
<dbReference type="InterPro" id="IPR011051">
    <property type="entry name" value="RmlC_Cupin_sf"/>
</dbReference>
<dbReference type="Proteomes" id="UP000186216">
    <property type="component" value="Unassembled WGS sequence"/>
</dbReference>
<dbReference type="CDD" id="cd00093">
    <property type="entry name" value="HTH_XRE"/>
    <property type="match status" value="1"/>
</dbReference>
<protein>
    <submittedName>
        <fullName evidence="5">Transcriptional regulator, XRE family with cupin sensor</fullName>
    </submittedName>
</protein>
<evidence type="ECO:0000256" key="3">
    <source>
        <dbReference type="ARBA" id="ARBA00023163"/>
    </source>
</evidence>
<name>A0AA46A4T5_9RHOB</name>
<dbReference type="PANTHER" id="PTHR46797">
    <property type="entry name" value="HTH-TYPE TRANSCRIPTIONAL REGULATOR"/>
    <property type="match status" value="1"/>
</dbReference>
<evidence type="ECO:0000259" key="4">
    <source>
        <dbReference type="PROSITE" id="PS50943"/>
    </source>
</evidence>
<comment type="caution">
    <text evidence="5">The sequence shown here is derived from an EMBL/GenBank/DDBJ whole genome shotgun (WGS) entry which is preliminary data.</text>
</comment>
<gene>
    <name evidence="5" type="ORF">SAMN05421772_10342</name>
</gene>
<dbReference type="SUPFAM" id="SSF51182">
    <property type="entry name" value="RmlC-like cupins"/>
    <property type="match status" value="1"/>
</dbReference>
<dbReference type="EMBL" id="FTOU01000003">
    <property type="protein sequence ID" value="SIS69424.1"/>
    <property type="molecule type" value="Genomic_DNA"/>
</dbReference>
<dbReference type="GO" id="GO:0003700">
    <property type="term" value="F:DNA-binding transcription factor activity"/>
    <property type="evidence" value="ECO:0007669"/>
    <property type="project" value="TreeGrafter"/>
</dbReference>
<evidence type="ECO:0000256" key="1">
    <source>
        <dbReference type="ARBA" id="ARBA00023015"/>
    </source>
</evidence>
<dbReference type="GO" id="GO:0003677">
    <property type="term" value="F:DNA binding"/>
    <property type="evidence" value="ECO:0007669"/>
    <property type="project" value="UniProtKB-KW"/>
</dbReference>
<keyword evidence="1" id="KW-0805">Transcription regulation</keyword>
<dbReference type="PROSITE" id="PS50943">
    <property type="entry name" value="HTH_CROC1"/>
    <property type="match status" value="1"/>
</dbReference>